<dbReference type="Pfam" id="PF20059">
    <property type="entry name" value="DUF6458"/>
    <property type="match status" value="1"/>
</dbReference>
<accession>A0ABN1QNF4</accession>
<reference evidence="3 4" key="1">
    <citation type="journal article" date="2019" name="Int. J. Syst. Evol. Microbiol.">
        <title>The Global Catalogue of Microorganisms (GCM) 10K type strain sequencing project: providing services to taxonomists for standard genome sequencing and annotation.</title>
        <authorList>
            <consortium name="The Broad Institute Genomics Platform"/>
            <consortium name="The Broad Institute Genome Sequencing Center for Infectious Disease"/>
            <person name="Wu L."/>
            <person name="Ma J."/>
        </authorList>
    </citation>
    <scope>NUCLEOTIDE SEQUENCE [LARGE SCALE GENOMIC DNA]</scope>
    <source>
        <strain evidence="3 4">JCM 10977</strain>
    </source>
</reference>
<feature type="domain" description="DUF6458" evidence="2">
    <location>
        <begin position="27"/>
        <end position="88"/>
    </location>
</feature>
<dbReference type="InterPro" id="IPR036259">
    <property type="entry name" value="MFS_trans_sf"/>
</dbReference>
<feature type="transmembrane region" description="Helical" evidence="1">
    <location>
        <begin position="57"/>
        <end position="76"/>
    </location>
</feature>
<keyword evidence="4" id="KW-1185">Reference proteome</keyword>
<sequence>MPIRPTGYAEVAPPAARGLHNYWRYLMGIGAGIFLLAVGGVLAFAVSDRISGVDLTMVGYILMGAGALGIALVLLLNGQRTRASHTTVVEERRDLRDPRDPRI</sequence>
<gene>
    <name evidence="3" type="ORF">GCM10009554_39350</name>
</gene>
<evidence type="ECO:0000313" key="4">
    <source>
        <dbReference type="Proteomes" id="UP001500542"/>
    </source>
</evidence>
<evidence type="ECO:0000313" key="3">
    <source>
        <dbReference type="EMBL" id="GAA0944878.1"/>
    </source>
</evidence>
<dbReference type="EMBL" id="BAAAHK010000008">
    <property type="protein sequence ID" value="GAA0944878.1"/>
    <property type="molecule type" value="Genomic_DNA"/>
</dbReference>
<organism evidence="3 4">
    <name type="scientific">Kribbella koreensis</name>
    <dbReference type="NCBI Taxonomy" id="57909"/>
    <lineage>
        <taxon>Bacteria</taxon>
        <taxon>Bacillati</taxon>
        <taxon>Actinomycetota</taxon>
        <taxon>Actinomycetes</taxon>
        <taxon>Propionibacteriales</taxon>
        <taxon>Kribbellaceae</taxon>
        <taxon>Kribbella</taxon>
    </lineage>
</organism>
<dbReference type="SUPFAM" id="SSF103473">
    <property type="entry name" value="MFS general substrate transporter"/>
    <property type="match status" value="1"/>
</dbReference>
<comment type="caution">
    <text evidence="3">The sequence shown here is derived from an EMBL/GenBank/DDBJ whole genome shotgun (WGS) entry which is preliminary data.</text>
</comment>
<name>A0ABN1QNF4_9ACTN</name>
<keyword evidence="1" id="KW-1133">Transmembrane helix</keyword>
<keyword evidence="1" id="KW-0812">Transmembrane</keyword>
<evidence type="ECO:0000259" key="2">
    <source>
        <dbReference type="Pfam" id="PF20059"/>
    </source>
</evidence>
<evidence type="ECO:0000256" key="1">
    <source>
        <dbReference type="SAM" id="Phobius"/>
    </source>
</evidence>
<keyword evidence="1" id="KW-0472">Membrane</keyword>
<proteinExistence type="predicted"/>
<feature type="transmembrane region" description="Helical" evidence="1">
    <location>
        <begin position="25"/>
        <end position="45"/>
    </location>
</feature>
<dbReference type="Proteomes" id="UP001500542">
    <property type="component" value="Unassembled WGS sequence"/>
</dbReference>
<protein>
    <recommendedName>
        <fullName evidence="2">DUF6458 domain-containing protein</fullName>
    </recommendedName>
</protein>
<dbReference type="InterPro" id="IPR045597">
    <property type="entry name" value="DUF6458"/>
</dbReference>